<reference evidence="7 8" key="1">
    <citation type="submission" date="2016-10" db="EMBL/GenBank/DDBJ databases">
        <authorList>
            <person name="de Groot N.N."/>
        </authorList>
    </citation>
    <scope>NUCLEOTIDE SEQUENCE [LARGE SCALE GENOMIC DNA]</scope>
    <source>
        <strain evidence="7 8">DSM 15695</strain>
    </source>
</reference>
<comment type="subcellular location">
    <subcellularLocation>
        <location evidence="5">Cytoplasm</location>
    </subcellularLocation>
</comment>
<dbReference type="InterPro" id="IPR036389">
    <property type="entry name" value="RNase_III_sf"/>
</dbReference>
<dbReference type="AlphaFoldDB" id="A0A1H9C205"/>
<evidence type="ECO:0000256" key="1">
    <source>
        <dbReference type="ARBA" id="ARBA00022552"/>
    </source>
</evidence>
<feature type="domain" description="RNase III" evidence="6">
    <location>
        <begin position="10"/>
        <end position="110"/>
    </location>
</feature>
<evidence type="ECO:0000256" key="3">
    <source>
        <dbReference type="ARBA" id="ARBA00022759"/>
    </source>
</evidence>
<dbReference type="SUPFAM" id="SSF69065">
    <property type="entry name" value="RNase III domain-like"/>
    <property type="match status" value="1"/>
</dbReference>
<dbReference type="PANTHER" id="PTHR34276">
    <property type="entry name" value="MINI-RIBONUCLEASE 3"/>
    <property type="match status" value="1"/>
</dbReference>
<keyword evidence="5" id="KW-0963">Cytoplasm</keyword>
<dbReference type="PANTHER" id="PTHR34276:SF1">
    <property type="entry name" value="MINI-RIBONUCLEASE 3"/>
    <property type="match status" value="1"/>
</dbReference>
<accession>A0A1H9C205</accession>
<dbReference type="PIRSF" id="PIRSF005520">
    <property type="entry name" value="UCP005520"/>
    <property type="match status" value="1"/>
</dbReference>
<gene>
    <name evidence="5" type="primary">mrnC</name>
    <name evidence="7" type="ORF">SAMN04488558_103182</name>
</gene>
<keyword evidence="5" id="KW-0690">Ribosome biogenesis</keyword>
<dbReference type="OrthoDB" id="46571at2"/>
<dbReference type="STRING" id="89093.SAMN04488558_103182"/>
<dbReference type="Gene3D" id="1.10.1520.10">
    <property type="entry name" value="Ribonuclease III domain"/>
    <property type="match status" value="1"/>
</dbReference>
<evidence type="ECO:0000259" key="6">
    <source>
        <dbReference type="Pfam" id="PF00636"/>
    </source>
</evidence>
<keyword evidence="8" id="KW-1185">Reference proteome</keyword>
<dbReference type="GO" id="GO:0005737">
    <property type="term" value="C:cytoplasm"/>
    <property type="evidence" value="ECO:0007669"/>
    <property type="project" value="UniProtKB-SubCell"/>
</dbReference>
<keyword evidence="2 5" id="KW-0540">Nuclease</keyword>
<sequence>MDVNQLNGVALAYLGDSAYELKIRQYVLEQGIRQASQLHRASVQYVEAKAQAKVIQYWLHVSDCLSDEEINIYKRGRNHKANTKAKNASIGEYRQATGFEALMGWLYLSQQYDRFNQLVEDAIQIIEGE</sequence>
<keyword evidence="5" id="KW-0699">rRNA-binding</keyword>
<keyword evidence="1 5" id="KW-0698">rRNA processing</keyword>
<keyword evidence="5" id="KW-0694">RNA-binding</keyword>
<comment type="similarity">
    <text evidence="5">Belongs to the MrnC RNase family.</text>
</comment>
<keyword evidence="5" id="KW-0460">Magnesium</keyword>
<comment type="function">
    <text evidence="5">Involved in correct processing of both the 5' and 3' ends of 23S rRNA precursor. Processes 30S rRNA precursor transcript even in absence of ribonuclease 3 (Rnc); Rnc processes 30S rRNA into smaller rRNA precursors.</text>
</comment>
<protein>
    <recommendedName>
        <fullName evidence="5">Mini-ribonuclease 3</fullName>
        <shortName evidence="5">Mini-3</shortName>
        <shortName evidence="5">Mini-RNase 3</shortName>
        <ecNumber evidence="5">3.1.26.-</ecNumber>
    </recommendedName>
    <alternativeName>
        <fullName evidence="5">Mini-RNase III</fullName>
        <shortName evidence="5">Mini-III</shortName>
    </alternativeName>
</protein>
<dbReference type="EMBL" id="FOEN01000003">
    <property type="protein sequence ID" value="SEP95172.1"/>
    <property type="molecule type" value="Genomic_DNA"/>
</dbReference>
<comment type="cofactor">
    <cofactor evidence="5">
        <name>Mg(2+)</name>
        <dbReference type="ChEBI" id="CHEBI:18420"/>
    </cofactor>
</comment>
<name>A0A1H9C205_9LACT</name>
<organism evidence="7 8">
    <name type="scientific">Ignavigranum ruoffiae</name>
    <dbReference type="NCBI Taxonomy" id="89093"/>
    <lineage>
        <taxon>Bacteria</taxon>
        <taxon>Bacillati</taxon>
        <taxon>Bacillota</taxon>
        <taxon>Bacilli</taxon>
        <taxon>Lactobacillales</taxon>
        <taxon>Aerococcaceae</taxon>
        <taxon>Ignavigranum</taxon>
    </lineage>
</organism>
<dbReference type="EC" id="3.1.26.-" evidence="5"/>
<dbReference type="InterPro" id="IPR000999">
    <property type="entry name" value="RNase_III_dom"/>
</dbReference>
<keyword evidence="3 5" id="KW-0255">Endonuclease</keyword>
<evidence type="ECO:0000256" key="5">
    <source>
        <dbReference type="HAMAP-Rule" id="MF_01468"/>
    </source>
</evidence>
<evidence type="ECO:0000256" key="4">
    <source>
        <dbReference type="ARBA" id="ARBA00022801"/>
    </source>
</evidence>
<evidence type="ECO:0000313" key="8">
    <source>
        <dbReference type="Proteomes" id="UP000198833"/>
    </source>
</evidence>
<dbReference type="HAMAP" id="MF_01468">
    <property type="entry name" value="RNase_Mini_III"/>
    <property type="match status" value="1"/>
</dbReference>
<dbReference type="Proteomes" id="UP000198833">
    <property type="component" value="Unassembled WGS sequence"/>
</dbReference>
<dbReference type="GO" id="GO:0006364">
    <property type="term" value="P:rRNA processing"/>
    <property type="evidence" value="ECO:0007669"/>
    <property type="project" value="UniProtKB-UniRule"/>
</dbReference>
<proteinExistence type="inferred from homology"/>
<keyword evidence="4 5" id="KW-0378">Hydrolase</keyword>
<dbReference type="Pfam" id="PF00636">
    <property type="entry name" value="Ribonuclease_3"/>
    <property type="match status" value="1"/>
</dbReference>
<feature type="active site" evidence="5">
    <location>
        <position position="16"/>
    </location>
</feature>
<dbReference type="RefSeq" id="WP_092571015.1">
    <property type="nucleotide sequence ID" value="NZ_CALUDV010000007.1"/>
</dbReference>
<dbReference type="GO" id="GO:0004525">
    <property type="term" value="F:ribonuclease III activity"/>
    <property type="evidence" value="ECO:0007669"/>
    <property type="project" value="InterPro"/>
</dbReference>
<dbReference type="GO" id="GO:0019843">
    <property type="term" value="F:rRNA binding"/>
    <property type="evidence" value="ECO:0007669"/>
    <property type="project" value="UniProtKB-UniRule"/>
</dbReference>
<evidence type="ECO:0000313" key="7">
    <source>
        <dbReference type="EMBL" id="SEP95172.1"/>
    </source>
</evidence>
<comment type="subunit">
    <text evidence="5">Homodimer.</text>
</comment>
<evidence type="ECO:0000256" key="2">
    <source>
        <dbReference type="ARBA" id="ARBA00022722"/>
    </source>
</evidence>
<dbReference type="InterPro" id="IPR008226">
    <property type="entry name" value="Mini3_fam"/>
</dbReference>